<proteinExistence type="predicted"/>
<dbReference type="OrthoDB" id="5851255at2759"/>
<gene>
    <name evidence="2" type="ORF">T02_10293</name>
</gene>
<keyword evidence="3" id="KW-1185">Reference proteome</keyword>
<evidence type="ECO:0000313" key="2">
    <source>
        <dbReference type="EMBL" id="KRZ62116.1"/>
    </source>
</evidence>
<sequence>MGKFSSLPQLDAKWQSTLILIRCALHDQITLRNFIEFCIRLVSNYSGQRFAYICLMNRLFWLKLANFDMLVHILHRLTNADCTYFAIISVDIFVTSVMGQPAALTICLVFVIRNVVPLKCYHCQAKSDCSFGVCHQGIACVTATEINESHRACRSRSFSSYLPESLAKQIVYPTTISRHEIIDRYVSKGCLEATVSDKRNLTAGGCVASRWFGSMATVCYCNDRDFCNGTENARAISPRPPLFFLALACVLFALSMRIFL</sequence>
<reference evidence="2 3" key="1">
    <citation type="submission" date="2015-05" db="EMBL/GenBank/DDBJ databases">
        <title>Evolution of Trichinella species and genotypes.</title>
        <authorList>
            <person name="Korhonen P.K."/>
            <person name="Edoardo P."/>
            <person name="Giuseppe L.R."/>
            <person name="Gasser R.B."/>
        </authorList>
    </citation>
    <scope>NUCLEOTIDE SEQUENCE [LARGE SCALE GENOMIC DNA]</scope>
    <source>
        <strain evidence="2">ISS10</strain>
    </source>
</reference>
<comment type="caution">
    <text evidence="2">The sequence shown here is derived from an EMBL/GenBank/DDBJ whole genome shotgun (WGS) entry which is preliminary data.</text>
</comment>
<keyword evidence="1" id="KW-1133">Transmembrane helix</keyword>
<protein>
    <submittedName>
        <fullName evidence="2">Uncharacterized protein</fullName>
    </submittedName>
</protein>
<accession>A0A0V1LRQ2</accession>
<dbReference type="AlphaFoldDB" id="A0A0V1LRQ2"/>
<dbReference type="EMBL" id="JYDW01000012">
    <property type="protein sequence ID" value="KRZ62116.1"/>
    <property type="molecule type" value="Genomic_DNA"/>
</dbReference>
<feature type="transmembrane region" description="Helical" evidence="1">
    <location>
        <begin position="242"/>
        <end position="259"/>
    </location>
</feature>
<organism evidence="2 3">
    <name type="scientific">Trichinella nativa</name>
    <dbReference type="NCBI Taxonomy" id="6335"/>
    <lineage>
        <taxon>Eukaryota</taxon>
        <taxon>Metazoa</taxon>
        <taxon>Ecdysozoa</taxon>
        <taxon>Nematoda</taxon>
        <taxon>Enoplea</taxon>
        <taxon>Dorylaimia</taxon>
        <taxon>Trichinellida</taxon>
        <taxon>Trichinellidae</taxon>
        <taxon>Trichinella</taxon>
    </lineage>
</organism>
<name>A0A0V1LRQ2_9BILA</name>
<evidence type="ECO:0000313" key="3">
    <source>
        <dbReference type="Proteomes" id="UP000054721"/>
    </source>
</evidence>
<dbReference type="Proteomes" id="UP000054721">
    <property type="component" value="Unassembled WGS sequence"/>
</dbReference>
<evidence type="ECO:0000256" key="1">
    <source>
        <dbReference type="SAM" id="Phobius"/>
    </source>
</evidence>
<feature type="transmembrane region" description="Helical" evidence="1">
    <location>
        <begin position="84"/>
        <end position="112"/>
    </location>
</feature>
<keyword evidence="1" id="KW-0812">Transmembrane</keyword>
<keyword evidence="1" id="KW-0472">Membrane</keyword>